<dbReference type="SUPFAM" id="SSF50494">
    <property type="entry name" value="Trypsin-like serine proteases"/>
    <property type="match status" value="1"/>
</dbReference>
<accession>A0ABY0BV22</accession>
<evidence type="ECO:0008006" key="3">
    <source>
        <dbReference type="Google" id="ProtNLM"/>
    </source>
</evidence>
<gene>
    <name evidence="1" type="ORF">CWE12_12925</name>
</gene>
<dbReference type="InterPro" id="IPR009003">
    <property type="entry name" value="Peptidase_S1_PA"/>
</dbReference>
<dbReference type="EMBL" id="PIPN01000006">
    <property type="protein sequence ID" value="RUO28118.1"/>
    <property type="molecule type" value="Genomic_DNA"/>
</dbReference>
<dbReference type="Pfam" id="PF13365">
    <property type="entry name" value="Trypsin_2"/>
    <property type="match status" value="1"/>
</dbReference>
<proteinExistence type="predicted"/>
<dbReference type="Proteomes" id="UP000287410">
    <property type="component" value="Unassembled WGS sequence"/>
</dbReference>
<dbReference type="Gene3D" id="2.40.10.120">
    <property type="match status" value="1"/>
</dbReference>
<evidence type="ECO:0000313" key="1">
    <source>
        <dbReference type="EMBL" id="RUO28118.1"/>
    </source>
</evidence>
<sequence length="584" mass="63262">MPLESYKPISLLAMRLLSGTFTLSLHLPSLFMRYIYLSALFATFVCFYTTSAYAQSSPASKTPVLVEPESEQDINALSKAVVQIRTPNSTGSGSMVVYQGRLMVFTNRHVTEGHDSVEIAILKDVHEPAVPTFRGELRVFSAEYDLAVYEVNEDIEGRTVTAEQLDTSDNPWEYQLPQLEFIDADEVLSRGTPLALLGYPGLAGDELVYTAGIVSSVQMTDFNQKRMVAWYRTNAEMSPGNSGGIALTNDGRVIGIPTMVAMEERTGGRLGSILSIPLAFAVMQSDDLLTSWDDYYNPDDHLNPEGEPTYGQHTLAGSQLNLPLTAGGSRSASYLGELCTGYAAENPDAILTLSEVTERLTIEFNASESTKDATMVVRAPDNRWHCNDDREAGNLNPGLYLEQAQPGDYQVWVGGYQPSDFFSGNVTAYSAGVDTTTAEASGGFNLNGDPLYGTHQLSAFFLPDPQTIEVVAGGNVDISETIDGSGCTGFAAGNPDVRMHFSGSTAGLKAYFVADNPTEDATIVINTPDGSWHCNDDAHGSTLNPMLDLGTSGEGRYDIWIGSYRQGNYISGKLHFTEMSVEVP</sequence>
<protein>
    <recommendedName>
        <fullName evidence="3">Serine protease</fullName>
    </recommendedName>
</protein>
<evidence type="ECO:0000313" key="2">
    <source>
        <dbReference type="Proteomes" id="UP000287410"/>
    </source>
</evidence>
<comment type="caution">
    <text evidence="1">The sequence shown here is derived from an EMBL/GenBank/DDBJ whole genome shotgun (WGS) entry which is preliminary data.</text>
</comment>
<name>A0ABY0BV22_9GAMM</name>
<dbReference type="PANTHER" id="PTHR43019">
    <property type="entry name" value="SERINE ENDOPROTEASE DEGS"/>
    <property type="match status" value="1"/>
</dbReference>
<organism evidence="1 2">
    <name type="scientific">Aliidiomarina sedimenti</name>
    <dbReference type="NCBI Taxonomy" id="1933879"/>
    <lineage>
        <taxon>Bacteria</taxon>
        <taxon>Pseudomonadati</taxon>
        <taxon>Pseudomonadota</taxon>
        <taxon>Gammaproteobacteria</taxon>
        <taxon>Alteromonadales</taxon>
        <taxon>Idiomarinaceae</taxon>
        <taxon>Aliidiomarina</taxon>
    </lineage>
</organism>
<keyword evidence="2" id="KW-1185">Reference proteome</keyword>
<reference evidence="1 2" key="1">
    <citation type="journal article" date="2018" name="Front. Microbiol.">
        <title>Genome-Based Analysis Reveals the Taxonomy and Diversity of the Family Idiomarinaceae.</title>
        <authorList>
            <person name="Liu Y."/>
            <person name="Lai Q."/>
            <person name="Shao Z."/>
        </authorList>
    </citation>
    <scope>NUCLEOTIDE SEQUENCE [LARGE SCALE GENOMIC DNA]</scope>
    <source>
        <strain evidence="1 2">GBSy1</strain>
    </source>
</reference>